<gene>
    <name evidence="2" type="ORF">ACFFNX_07780</name>
</gene>
<reference evidence="2 3" key="1">
    <citation type="submission" date="2024-09" db="EMBL/GenBank/DDBJ databases">
        <authorList>
            <person name="Sun Q."/>
            <person name="Mori K."/>
        </authorList>
    </citation>
    <scope>NUCLEOTIDE SEQUENCE [LARGE SCALE GENOMIC DNA]</scope>
    <source>
        <strain evidence="2 3">TBRC 0563</strain>
    </source>
</reference>
<evidence type="ECO:0000313" key="3">
    <source>
        <dbReference type="Proteomes" id="UP001589627"/>
    </source>
</evidence>
<keyword evidence="3" id="KW-1185">Reference proteome</keyword>
<comment type="caution">
    <text evidence="2">The sequence shown here is derived from an EMBL/GenBank/DDBJ whole genome shotgun (WGS) entry which is preliminary data.</text>
</comment>
<feature type="compositionally biased region" description="Basic and acidic residues" evidence="1">
    <location>
        <begin position="218"/>
        <end position="229"/>
    </location>
</feature>
<feature type="compositionally biased region" description="Acidic residues" evidence="1">
    <location>
        <begin position="240"/>
        <end position="249"/>
    </location>
</feature>
<name>A0ABV5YAP0_9ACTN</name>
<dbReference type="Proteomes" id="UP001589627">
    <property type="component" value="Unassembled WGS sequence"/>
</dbReference>
<feature type="region of interest" description="Disordered" evidence="1">
    <location>
        <begin position="92"/>
        <end position="258"/>
    </location>
</feature>
<proteinExistence type="predicted"/>
<feature type="compositionally biased region" description="Basic and acidic residues" evidence="1">
    <location>
        <begin position="93"/>
        <end position="112"/>
    </location>
</feature>
<dbReference type="RefSeq" id="WP_378197464.1">
    <property type="nucleotide sequence ID" value="NZ_JBHLZP010000038.1"/>
</dbReference>
<accession>A0ABV5YAP0</accession>
<evidence type="ECO:0008006" key="4">
    <source>
        <dbReference type="Google" id="ProtNLM"/>
    </source>
</evidence>
<protein>
    <recommendedName>
        <fullName evidence="4">DivIVA domain-containing protein</fullName>
    </recommendedName>
</protein>
<evidence type="ECO:0000313" key="2">
    <source>
        <dbReference type="EMBL" id="MFB9832086.1"/>
    </source>
</evidence>
<sequence>MTITVALVAVAVLGAIVVVAVGGGGQLSTEHPDHPPLALPGGRAVGGTDAVLLRLPLGLWGYHKQITDEALQRFADELTERETRIAVLEQELAEARQGRDGDTRPDLRPERHVGRHAALPPARNDTPDPMVTRTDIRPGLSVSGQEPPATHTDVPSEGPTRIGDPWKTIVDRPADAEEEADPVEERPSEPVGSSVEESAERPVGHAASSERVGSSTKEPGEASQERRVETAVSSGQAEAPAEEQDEPEEPVARKDDGE</sequence>
<dbReference type="EMBL" id="JBHLZP010000038">
    <property type="protein sequence ID" value="MFB9832086.1"/>
    <property type="molecule type" value="Genomic_DNA"/>
</dbReference>
<organism evidence="2 3">
    <name type="scientific">Actinoallomurus acaciae</name>
    <dbReference type="NCBI Taxonomy" id="502577"/>
    <lineage>
        <taxon>Bacteria</taxon>
        <taxon>Bacillati</taxon>
        <taxon>Actinomycetota</taxon>
        <taxon>Actinomycetes</taxon>
        <taxon>Streptosporangiales</taxon>
        <taxon>Thermomonosporaceae</taxon>
        <taxon>Actinoallomurus</taxon>
    </lineage>
</organism>
<evidence type="ECO:0000256" key="1">
    <source>
        <dbReference type="SAM" id="MobiDB-lite"/>
    </source>
</evidence>